<evidence type="ECO:0000313" key="3">
    <source>
        <dbReference type="Proteomes" id="UP001390339"/>
    </source>
</evidence>
<comment type="caution">
    <text evidence="2">The sequence shown here is derived from an EMBL/GenBank/DDBJ whole genome shotgun (WGS) entry which is preliminary data.</text>
</comment>
<dbReference type="EMBL" id="JAPCWZ010000007">
    <property type="protein sequence ID" value="KAK8855748.1"/>
    <property type="molecule type" value="Genomic_DNA"/>
</dbReference>
<dbReference type="Proteomes" id="UP001390339">
    <property type="component" value="Unassembled WGS sequence"/>
</dbReference>
<organism evidence="2 3">
    <name type="scientific">Apiospora arundinis</name>
    <dbReference type="NCBI Taxonomy" id="335852"/>
    <lineage>
        <taxon>Eukaryota</taxon>
        <taxon>Fungi</taxon>
        <taxon>Dikarya</taxon>
        <taxon>Ascomycota</taxon>
        <taxon>Pezizomycotina</taxon>
        <taxon>Sordariomycetes</taxon>
        <taxon>Xylariomycetidae</taxon>
        <taxon>Amphisphaeriales</taxon>
        <taxon>Apiosporaceae</taxon>
        <taxon>Apiospora</taxon>
    </lineage>
</organism>
<sequence>MNYKKFILNFIDSIPDEKLQGFRLEPGTLHADDNFRLNMQGLTSSTREYNLQIQINFKVKITSLKIYAPKTIAGPAAGQTAANKKGVDKNNVNRNGVNKKNGASQKNADGKLAADQKGVKDVTNKNDGDKADVESTKDDESNVPDPDAIRKAFKATIKPLDEIMGPGQKGKQGQQGKKGKK</sequence>
<feature type="compositionally biased region" description="Low complexity" evidence="1">
    <location>
        <begin position="165"/>
        <end position="175"/>
    </location>
</feature>
<feature type="compositionally biased region" description="Low complexity" evidence="1">
    <location>
        <begin position="89"/>
        <end position="102"/>
    </location>
</feature>
<feature type="compositionally biased region" description="Basic and acidic residues" evidence="1">
    <location>
        <begin position="108"/>
        <end position="140"/>
    </location>
</feature>
<accession>A0ABR2I0A6</accession>
<evidence type="ECO:0000256" key="1">
    <source>
        <dbReference type="SAM" id="MobiDB-lite"/>
    </source>
</evidence>
<proteinExistence type="predicted"/>
<reference evidence="2 3" key="1">
    <citation type="journal article" date="2024" name="IMA Fungus">
        <title>Apiospora arundinis, a panoply of carbohydrate-active enzymes and secondary metabolites.</title>
        <authorList>
            <person name="Sorensen T."/>
            <person name="Petersen C."/>
            <person name="Muurmann A.T."/>
            <person name="Christiansen J.V."/>
            <person name="Brundto M.L."/>
            <person name="Overgaard C.K."/>
            <person name="Boysen A.T."/>
            <person name="Wollenberg R.D."/>
            <person name="Larsen T.O."/>
            <person name="Sorensen J.L."/>
            <person name="Nielsen K.L."/>
            <person name="Sondergaard T.E."/>
        </authorList>
    </citation>
    <scope>NUCLEOTIDE SEQUENCE [LARGE SCALE GENOMIC DNA]</scope>
    <source>
        <strain evidence="2 3">AAU 773</strain>
    </source>
</reference>
<gene>
    <name evidence="2" type="ORF">PGQ11_011660</name>
</gene>
<keyword evidence="3" id="KW-1185">Reference proteome</keyword>
<protein>
    <submittedName>
        <fullName evidence="2">Uncharacterized protein</fullName>
    </submittedName>
</protein>
<evidence type="ECO:0000313" key="2">
    <source>
        <dbReference type="EMBL" id="KAK8855748.1"/>
    </source>
</evidence>
<name>A0ABR2I0A6_9PEZI</name>
<feature type="region of interest" description="Disordered" evidence="1">
    <location>
        <begin position="76"/>
        <end position="181"/>
    </location>
</feature>